<feature type="region of interest" description="Disordered" evidence="1">
    <location>
        <begin position="27"/>
        <end position="47"/>
    </location>
</feature>
<feature type="compositionally biased region" description="Basic and acidic residues" evidence="1">
    <location>
        <begin position="32"/>
        <end position="47"/>
    </location>
</feature>
<sequence>MGGGEIKERRRFGQIGRGVFVCPAEKVASSQARRERVESEEKGGTRA</sequence>
<accession>A0A8S5LRS4</accession>
<evidence type="ECO:0000256" key="1">
    <source>
        <dbReference type="SAM" id="MobiDB-lite"/>
    </source>
</evidence>
<name>A0A8S5LRS4_9CAUD</name>
<reference evidence="2" key="1">
    <citation type="journal article" date="2021" name="Proc. Natl. Acad. Sci. U.S.A.">
        <title>A Catalog of Tens of Thousands of Viruses from Human Metagenomes Reveals Hidden Associations with Chronic Diseases.</title>
        <authorList>
            <person name="Tisza M.J."/>
            <person name="Buck C.B."/>
        </authorList>
    </citation>
    <scope>NUCLEOTIDE SEQUENCE</scope>
    <source>
        <strain evidence="2">CtSGr1</strain>
    </source>
</reference>
<dbReference type="EMBL" id="BK015900">
    <property type="protein sequence ID" value="DAD72551.1"/>
    <property type="molecule type" value="Genomic_DNA"/>
</dbReference>
<proteinExistence type="predicted"/>
<organism evidence="2">
    <name type="scientific">Myoviridae sp. ctSGr1</name>
    <dbReference type="NCBI Taxonomy" id="2827609"/>
    <lineage>
        <taxon>Viruses</taxon>
        <taxon>Duplodnaviria</taxon>
        <taxon>Heunggongvirae</taxon>
        <taxon>Uroviricota</taxon>
        <taxon>Caudoviricetes</taxon>
    </lineage>
</organism>
<evidence type="ECO:0000313" key="2">
    <source>
        <dbReference type="EMBL" id="DAD72551.1"/>
    </source>
</evidence>
<protein>
    <submittedName>
        <fullName evidence="2">Uncharacterized protein</fullName>
    </submittedName>
</protein>